<keyword evidence="1" id="KW-0444">Lipid biosynthesis</keyword>
<dbReference type="InterPro" id="IPR057538">
    <property type="entry name" value="RXYLT1_C"/>
</dbReference>
<dbReference type="EC" id="2.7.8.29" evidence="1"/>
<protein>
    <recommendedName>
        <fullName evidence="1">Phosphatidylserine synthase</fullName>
        <ecNumber evidence="1">2.7.8.29</ecNumber>
    </recommendedName>
    <alternativeName>
        <fullName evidence="1">Serine-exchange enzyme</fullName>
    </alternativeName>
</protein>
<keyword evidence="6" id="KW-1185">Reference proteome</keyword>
<keyword evidence="1" id="KW-0594">Phospholipid biosynthesis</keyword>
<evidence type="ECO:0000259" key="4">
    <source>
        <dbReference type="Pfam" id="PF24786"/>
    </source>
</evidence>
<keyword evidence="1" id="KW-0472">Membrane</keyword>
<keyword evidence="1" id="KW-0443">Lipid metabolism</keyword>
<dbReference type="Pfam" id="PF24785">
    <property type="entry name" value="RXYLT1_C"/>
    <property type="match status" value="1"/>
</dbReference>
<dbReference type="InterPro" id="IPR057539">
    <property type="entry name" value="RXYLT1_N"/>
</dbReference>
<feature type="transmembrane region" description="Helical" evidence="1">
    <location>
        <begin position="44"/>
        <end position="66"/>
    </location>
</feature>
<gene>
    <name evidence="5" type="ORF">HNY73_005958</name>
</gene>
<dbReference type="GO" id="GO:0035269">
    <property type="term" value="P:protein O-linked glycosylation via mannose"/>
    <property type="evidence" value="ECO:0007669"/>
    <property type="project" value="InterPro"/>
</dbReference>
<feature type="domain" description="RXYLT1 C-terminal" evidence="3">
    <location>
        <begin position="665"/>
        <end position="854"/>
    </location>
</feature>
<dbReference type="GO" id="GO:0005794">
    <property type="term" value="C:Golgi apparatus"/>
    <property type="evidence" value="ECO:0007669"/>
    <property type="project" value="TreeGrafter"/>
</dbReference>
<dbReference type="GO" id="GO:0006659">
    <property type="term" value="P:phosphatidylserine biosynthetic process"/>
    <property type="evidence" value="ECO:0007669"/>
    <property type="project" value="UniProtKB-UniRule"/>
</dbReference>
<dbReference type="Pfam" id="PF24786">
    <property type="entry name" value="RXYLT1_N"/>
    <property type="match status" value="1"/>
</dbReference>
<accession>A0A8T0FJA9</accession>
<dbReference type="InterPro" id="IPR055286">
    <property type="entry name" value="RXYLT1-like"/>
</dbReference>
<dbReference type="AlphaFoldDB" id="A0A8T0FJA9"/>
<dbReference type="GO" id="GO:0106245">
    <property type="term" value="F:L-serine-phosphatidylethanolamine phosphatidyltransferase activity"/>
    <property type="evidence" value="ECO:0007669"/>
    <property type="project" value="UniProtKB-UniRule"/>
</dbReference>
<keyword evidence="1" id="KW-0812">Transmembrane</keyword>
<organism evidence="5 6">
    <name type="scientific">Argiope bruennichi</name>
    <name type="common">Wasp spider</name>
    <name type="synonym">Aranea bruennichi</name>
    <dbReference type="NCBI Taxonomy" id="94029"/>
    <lineage>
        <taxon>Eukaryota</taxon>
        <taxon>Metazoa</taxon>
        <taxon>Ecdysozoa</taxon>
        <taxon>Arthropoda</taxon>
        <taxon>Chelicerata</taxon>
        <taxon>Arachnida</taxon>
        <taxon>Araneae</taxon>
        <taxon>Araneomorphae</taxon>
        <taxon>Entelegynae</taxon>
        <taxon>Araneoidea</taxon>
        <taxon>Araneidae</taxon>
        <taxon>Argiope</taxon>
    </lineage>
</organism>
<dbReference type="Pfam" id="PF03034">
    <property type="entry name" value="PSS"/>
    <property type="match status" value="1"/>
</dbReference>
<keyword evidence="1" id="KW-0808">Transferase</keyword>
<keyword evidence="1" id="KW-0256">Endoplasmic reticulum</keyword>
<feature type="transmembrane region" description="Helical" evidence="1">
    <location>
        <begin position="199"/>
        <end position="216"/>
    </location>
</feature>
<comment type="catalytic activity">
    <reaction evidence="1">
        <text>a 1,2-diacyl-sn-glycero-3-phosphoethanolamine + L-serine = a 1,2-diacyl-sn-glycero-3-phospho-L-serine + ethanolamine</text>
        <dbReference type="Rhea" id="RHEA:27606"/>
        <dbReference type="ChEBI" id="CHEBI:33384"/>
        <dbReference type="ChEBI" id="CHEBI:57262"/>
        <dbReference type="ChEBI" id="CHEBI:57603"/>
        <dbReference type="ChEBI" id="CHEBI:64612"/>
        <dbReference type="EC" id="2.7.8.29"/>
    </reaction>
</comment>
<evidence type="ECO:0000256" key="2">
    <source>
        <dbReference type="SAM" id="MobiDB-lite"/>
    </source>
</evidence>
<evidence type="ECO:0000313" key="6">
    <source>
        <dbReference type="Proteomes" id="UP000807504"/>
    </source>
</evidence>
<comment type="pathway">
    <text evidence="1">Phospholipid metabolism; phosphatidylserine biosynthesis.</text>
</comment>
<dbReference type="InterPro" id="IPR004277">
    <property type="entry name" value="PSS"/>
</dbReference>
<feature type="region of interest" description="Disordered" evidence="2">
    <location>
        <begin position="427"/>
        <end position="450"/>
    </location>
</feature>
<feature type="transmembrane region" description="Helical" evidence="1">
    <location>
        <begin position="78"/>
        <end position="97"/>
    </location>
</feature>
<dbReference type="CDD" id="cd21099">
    <property type="entry name" value="RXYLT1-like"/>
    <property type="match status" value="1"/>
</dbReference>
<dbReference type="EMBL" id="JABXBU010000011">
    <property type="protein sequence ID" value="KAF8791026.1"/>
    <property type="molecule type" value="Genomic_DNA"/>
</dbReference>
<comment type="subcellular location">
    <subcellularLocation>
        <location evidence="1">Endoplasmic reticulum membrane</location>
        <topology evidence="1">Multi-pass membrane protein</topology>
    </subcellularLocation>
</comment>
<evidence type="ECO:0000313" key="5">
    <source>
        <dbReference type="EMBL" id="KAF8791026.1"/>
    </source>
</evidence>
<dbReference type="Proteomes" id="UP000807504">
    <property type="component" value="Unassembled WGS sequence"/>
</dbReference>
<feature type="transmembrane region" description="Helical" evidence="1">
    <location>
        <begin position="299"/>
        <end position="318"/>
    </location>
</feature>
<comment type="caution">
    <text evidence="5">The sequence shown here is derived from an EMBL/GenBank/DDBJ whole genome shotgun (WGS) entry which is preliminary data.</text>
</comment>
<dbReference type="GO" id="GO:0005789">
    <property type="term" value="C:endoplasmic reticulum membrane"/>
    <property type="evidence" value="ECO:0007669"/>
    <property type="project" value="UniProtKB-SubCell"/>
</dbReference>
<evidence type="ECO:0000259" key="3">
    <source>
        <dbReference type="Pfam" id="PF24785"/>
    </source>
</evidence>
<dbReference type="PANTHER" id="PTHR15576">
    <property type="entry name" value="RIBITOL-5-PHOSPHATE XYLOSYLTRANSFERASE 1"/>
    <property type="match status" value="1"/>
</dbReference>
<feature type="transmembrane region" description="Helical" evidence="1">
    <location>
        <begin position="397"/>
        <end position="416"/>
    </location>
</feature>
<dbReference type="GO" id="GO:0120053">
    <property type="term" value="F:ribitol beta-1,4-xylosyltransferase activity"/>
    <property type="evidence" value="ECO:0007669"/>
    <property type="project" value="InterPro"/>
</dbReference>
<keyword evidence="1" id="KW-1208">Phospholipid metabolism</keyword>
<feature type="transmembrane region" description="Helical" evidence="1">
    <location>
        <begin position="231"/>
        <end position="253"/>
    </location>
</feature>
<comment type="function">
    <text evidence="1">Catalyzes a base-exchange reaction in which the polar head group of phosphatidylethanolamine (PE) is replaced by L-serine.</text>
</comment>
<feature type="transmembrane region" description="Helical" evidence="1">
    <location>
        <begin position="109"/>
        <end position="129"/>
    </location>
</feature>
<feature type="transmembrane region" description="Helical" evidence="1">
    <location>
        <begin position="367"/>
        <end position="385"/>
    </location>
</feature>
<comment type="similarity">
    <text evidence="1">Belongs to the phosphatidyl serine synthase family.</text>
</comment>
<name>A0A8T0FJA9_ARGBR</name>
<reference evidence="5" key="2">
    <citation type="submission" date="2020-06" db="EMBL/GenBank/DDBJ databases">
        <authorList>
            <person name="Sheffer M."/>
        </authorList>
    </citation>
    <scope>NUCLEOTIDE SEQUENCE</scope>
</reference>
<keyword evidence="1" id="KW-1133">Transmembrane helix</keyword>
<feature type="domain" description="RXYLT1 N-terminal" evidence="4">
    <location>
        <begin position="520"/>
        <end position="659"/>
    </location>
</feature>
<sequence>MVLEKEINTNGKHSGFCNLQRVTSVHDWESYKVKDVFDDGTMTFFWRAHTLTVLFLLTCALVYVAFFEEVSTDLEYNVKRGILACILVFLLLGVTQIPDGPFTRPHPALWRFVFCTSIVYELALIFILFQTADDARQLLKHIDKNLGKPLSEKKYGGNCLLYDSSHPSDPFHNIWDKMDIFVPTHFFGWWIKTLMLRDWWICTVMSIMFEILEYTLEHQLPNFSECWWDHWLMDALICNGLGIYLGMITLKYLSMKPYHWRGLWKIPTYTGKLQRIAAQFGPYSWIQFDWQPTSSLTRWLGVLGLIFMSSLLELNTFYLKFVLWLEPPHVLNILRLVLMVFSGAVSVREYFQLLDDPDCKTFGRQSWVMVAIVVTEFLVIAKFDYDTITKPLPTHIIYFWIIALCSLFLWTVWKFFCKKVEGNQDLNDSQSPLEEEVINQDDSSKENDGVQYTHRKLSLPDDGEDWNPWGEEFEREKSFYMVEKASPIKVLTNQSLDVNKQFSKNIKNDASQPFESTYHVEIWGKAAIGLYLWEHILGGKLESKMDGIWNYGFKKIENFKLKFRTGPGVITTKAPNDVQNLILVLNGRSDDKVSFAKMWLDFLPQFRNLRFVLLIILGNEQCHNEWLVPYMSKSGGLVNTTFVVYDSPLVDNVHFYQWPLGVATYRGFPKVDPKKLDLENSRPYVCNFLGSIYPHSSREKLLNVIQSNNLTQFCFIKARYEWQPKETKQTLSAYIQSLHLSDLTLSPVGMNTECYRIYEAMAFGSVPVVEDVMTPGICGDSKALSAPAPLRLLKSFNAPVIYIKNWAQLPDLISQELRMPLEDKIKRRVKIVQWYENFKIHLRENLLSVLKTNILRRER</sequence>
<evidence type="ECO:0000256" key="1">
    <source>
        <dbReference type="RuleBase" id="RU368094"/>
    </source>
</evidence>
<dbReference type="PANTHER" id="PTHR15576:SF1">
    <property type="entry name" value="RIBITOL-5-PHOSPHATE XYLOSYLTRANSFERASE 1"/>
    <property type="match status" value="1"/>
</dbReference>
<reference evidence="5" key="1">
    <citation type="journal article" date="2020" name="bioRxiv">
        <title>Chromosome-level reference genome of the European wasp spider Argiope bruennichi: a resource for studies on range expansion and evolutionary adaptation.</title>
        <authorList>
            <person name="Sheffer M.M."/>
            <person name="Hoppe A."/>
            <person name="Krehenwinkel H."/>
            <person name="Uhl G."/>
            <person name="Kuss A.W."/>
            <person name="Jensen L."/>
            <person name="Jensen C."/>
            <person name="Gillespie R.G."/>
            <person name="Hoff K.J."/>
            <person name="Prost S."/>
        </authorList>
    </citation>
    <scope>NUCLEOTIDE SEQUENCE</scope>
</reference>
<proteinExistence type="inferred from homology"/>